<dbReference type="CDD" id="cd07346">
    <property type="entry name" value="ABC_6TM_exporters"/>
    <property type="match status" value="1"/>
</dbReference>
<sequence>MAIALAYVMSICVELAMNKELSQFARYGIIFLIYVCLASLSDYLVKYLRARVLKNAQIGLRNDSTQRLLAMDFPSFHCRNTGDWVSTLTNDIELVGQSYFTTILLIIPDALSFVFSLICVFWISWPIALFVLVLTAAQMLIPKMLSPAISQAKDCQSQRAADFTITATEHLQGFDLLQSFHLTAQSFISLSRINSKWEDAKFRVKYLNALAKALSYGVSQLIYVGLYFIGAILVVTDHMSVGSLIAVAQLSVYIIAPLQTFSADVAEIINSKKIIEKLENLNGSGDEDKAWCSPPAEFQCLALDNISFSYGRNPVLTDVSYTFKKGKKYILRGASGSGKTTLTKLLSGSLKPAQGNIFLNGISIDRLAPADYVGFVTVSAQNTFLFDDTLRNNVTLYSQQYSDPEIRGALEKAGFTPVLERFAGGLDERIGQAGQNLSGGEKQRIALARMFLFHTPFLILDESFANLDRESMTELLGRITSDQDGTVLYIGHNIPANIVEMFDTVLEIQDGKMQEA</sequence>
<keyword evidence="2 7" id="KW-0812">Transmembrane</keyword>
<keyword evidence="6 7" id="KW-0472">Membrane</keyword>
<dbReference type="Proteomes" id="UP000823927">
    <property type="component" value="Unassembled WGS sequence"/>
</dbReference>
<dbReference type="EMBL" id="DVIT01000030">
    <property type="protein sequence ID" value="HIS47518.1"/>
    <property type="molecule type" value="Genomic_DNA"/>
</dbReference>
<dbReference type="AlphaFoldDB" id="A0A9D1JQU5"/>
<dbReference type="GO" id="GO:0016887">
    <property type="term" value="F:ATP hydrolysis activity"/>
    <property type="evidence" value="ECO:0007669"/>
    <property type="project" value="InterPro"/>
</dbReference>
<gene>
    <name evidence="10" type="ORF">IAB46_08210</name>
</gene>
<dbReference type="PROSITE" id="PS00211">
    <property type="entry name" value="ABC_TRANSPORTER_1"/>
    <property type="match status" value="1"/>
</dbReference>
<keyword evidence="3" id="KW-0547">Nucleotide-binding</keyword>
<dbReference type="CDD" id="cd03228">
    <property type="entry name" value="ABCC_MRP_Like"/>
    <property type="match status" value="1"/>
</dbReference>
<evidence type="ECO:0000259" key="8">
    <source>
        <dbReference type="PROSITE" id="PS50893"/>
    </source>
</evidence>
<feature type="domain" description="ABC transmembrane type-1" evidence="9">
    <location>
        <begin position="1"/>
        <end position="270"/>
    </location>
</feature>
<dbReference type="SUPFAM" id="SSF90123">
    <property type="entry name" value="ABC transporter transmembrane region"/>
    <property type="match status" value="1"/>
</dbReference>
<dbReference type="PANTHER" id="PTHR43394:SF1">
    <property type="entry name" value="ATP-BINDING CASSETTE SUB-FAMILY B MEMBER 10, MITOCHONDRIAL"/>
    <property type="match status" value="1"/>
</dbReference>
<keyword evidence="4 10" id="KW-0067">ATP-binding</keyword>
<name>A0A9D1JQU5_9FIRM</name>
<evidence type="ECO:0000256" key="6">
    <source>
        <dbReference type="ARBA" id="ARBA00023136"/>
    </source>
</evidence>
<evidence type="ECO:0000256" key="5">
    <source>
        <dbReference type="ARBA" id="ARBA00022989"/>
    </source>
</evidence>
<evidence type="ECO:0000256" key="3">
    <source>
        <dbReference type="ARBA" id="ARBA00022741"/>
    </source>
</evidence>
<dbReference type="PROSITE" id="PS50929">
    <property type="entry name" value="ABC_TM1F"/>
    <property type="match status" value="1"/>
</dbReference>
<dbReference type="InterPro" id="IPR039421">
    <property type="entry name" value="Type_1_exporter"/>
</dbReference>
<dbReference type="GO" id="GO:0005524">
    <property type="term" value="F:ATP binding"/>
    <property type="evidence" value="ECO:0007669"/>
    <property type="project" value="UniProtKB-KW"/>
</dbReference>
<keyword evidence="5 7" id="KW-1133">Transmembrane helix</keyword>
<dbReference type="GO" id="GO:0005886">
    <property type="term" value="C:plasma membrane"/>
    <property type="evidence" value="ECO:0007669"/>
    <property type="project" value="UniProtKB-SubCell"/>
</dbReference>
<evidence type="ECO:0000256" key="2">
    <source>
        <dbReference type="ARBA" id="ARBA00022692"/>
    </source>
</evidence>
<accession>A0A9D1JQU5</accession>
<comment type="subcellular location">
    <subcellularLocation>
        <location evidence="1">Cell membrane</location>
        <topology evidence="1">Multi-pass membrane protein</topology>
    </subcellularLocation>
</comment>
<dbReference type="InterPro" id="IPR003593">
    <property type="entry name" value="AAA+_ATPase"/>
</dbReference>
<dbReference type="Gene3D" id="3.40.50.300">
    <property type="entry name" value="P-loop containing nucleotide triphosphate hydrolases"/>
    <property type="match status" value="1"/>
</dbReference>
<feature type="transmembrane region" description="Helical" evidence="7">
    <location>
        <begin position="213"/>
        <end position="235"/>
    </location>
</feature>
<dbReference type="InterPro" id="IPR003439">
    <property type="entry name" value="ABC_transporter-like_ATP-bd"/>
</dbReference>
<dbReference type="InterPro" id="IPR017871">
    <property type="entry name" value="ABC_transporter-like_CS"/>
</dbReference>
<reference evidence="10" key="1">
    <citation type="submission" date="2020-10" db="EMBL/GenBank/DDBJ databases">
        <authorList>
            <person name="Gilroy R."/>
        </authorList>
    </citation>
    <scope>NUCLEOTIDE SEQUENCE</scope>
    <source>
        <strain evidence="10">CHK178-757</strain>
    </source>
</reference>
<dbReference type="SMART" id="SM00382">
    <property type="entry name" value="AAA"/>
    <property type="match status" value="1"/>
</dbReference>
<feature type="transmembrane region" description="Helical" evidence="7">
    <location>
        <begin position="123"/>
        <end position="141"/>
    </location>
</feature>
<protein>
    <submittedName>
        <fullName evidence="10">ABC transporter ATP-binding protein</fullName>
    </submittedName>
</protein>
<proteinExistence type="predicted"/>
<dbReference type="InterPro" id="IPR027417">
    <property type="entry name" value="P-loop_NTPase"/>
</dbReference>
<dbReference type="InterPro" id="IPR036640">
    <property type="entry name" value="ABC1_TM_sf"/>
</dbReference>
<dbReference type="PROSITE" id="PS50893">
    <property type="entry name" value="ABC_TRANSPORTER_2"/>
    <property type="match status" value="1"/>
</dbReference>
<dbReference type="SUPFAM" id="SSF52540">
    <property type="entry name" value="P-loop containing nucleoside triphosphate hydrolases"/>
    <property type="match status" value="1"/>
</dbReference>
<dbReference type="Pfam" id="PF00005">
    <property type="entry name" value="ABC_tran"/>
    <property type="match status" value="1"/>
</dbReference>
<evidence type="ECO:0000256" key="7">
    <source>
        <dbReference type="SAM" id="Phobius"/>
    </source>
</evidence>
<evidence type="ECO:0000313" key="10">
    <source>
        <dbReference type="EMBL" id="HIS47518.1"/>
    </source>
</evidence>
<evidence type="ECO:0000256" key="1">
    <source>
        <dbReference type="ARBA" id="ARBA00004651"/>
    </source>
</evidence>
<evidence type="ECO:0000259" key="9">
    <source>
        <dbReference type="PROSITE" id="PS50929"/>
    </source>
</evidence>
<feature type="domain" description="ABC transporter" evidence="8">
    <location>
        <begin position="301"/>
        <end position="516"/>
    </location>
</feature>
<organism evidence="10 11">
    <name type="scientific">Candidatus Scybalocola faecigallinarum</name>
    <dbReference type="NCBI Taxonomy" id="2840941"/>
    <lineage>
        <taxon>Bacteria</taxon>
        <taxon>Bacillati</taxon>
        <taxon>Bacillota</taxon>
        <taxon>Clostridia</taxon>
        <taxon>Lachnospirales</taxon>
        <taxon>Lachnospiraceae</taxon>
        <taxon>Lachnospiraceae incertae sedis</taxon>
        <taxon>Candidatus Scybalocola (ex Gilroy et al. 2021)</taxon>
    </lineage>
</organism>
<comment type="caution">
    <text evidence="10">The sequence shown here is derived from an EMBL/GenBank/DDBJ whole genome shotgun (WGS) entry which is preliminary data.</text>
</comment>
<dbReference type="GO" id="GO:0015421">
    <property type="term" value="F:ABC-type oligopeptide transporter activity"/>
    <property type="evidence" value="ECO:0007669"/>
    <property type="project" value="TreeGrafter"/>
</dbReference>
<evidence type="ECO:0000313" key="11">
    <source>
        <dbReference type="Proteomes" id="UP000823927"/>
    </source>
</evidence>
<dbReference type="Pfam" id="PF00664">
    <property type="entry name" value="ABC_membrane"/>
    <property type="match status" value="1"/>
</dbReference>
<dbReference type="Gene3D" id="1.20.1560.10">
    <property type="entry name" value="ABC transporter type 1, transmembrane domain"/>
    <property type="match status" value="1"/>
</dbReference>
<dbReference type="PANTHER" id="PTHR43394">
    <property type="entry name" value="ATP-DEPENDENT PERMEASE MDL1, MITOCHONDRIAL"/>
    <property type="match status" value="1"/>
</dbReference>
<dbReference type="InterPro" id="IPR011527">
    <property type="entry name" value="ABC1_TM_dom"/>
</dbReference>
<evidence type="ECO:0000256" key="4">
    <source>
        <dbReference type="ARBA" id="ARBA00022840"/>
    </source>
</evidence>
<reference evidence="10" key="2">
    <citation type="journal article" date="2021" name="PeerJ">
        <title>Extensive microbial diversity within the chicken gut microbiome revealed by metagenomics and culture.</title>
        <authorList>
            <person name="Gilroy R."/>
            <person name="Ravi A."/>
            <person name="Getino M."/>
            <person name="Pursley I."/>
            <person name="Horton D.L."/>
            <person name="Alikhan N.F."/>
            <person name="Baker D."/>
            <person name="Gharbi K."/>
            <person name="Hall N."/>
            <person name="Watson M."/>
            <person name="Adriaenssens E.M."/>
            <person name="Foster-Nyarko E."/>
            <person name="Jarju S."/>
            <person name="Secka A."/>
            <person name="Antonio M."/>
            <person name="Oren A."/>
            <person name="Chaudhuri R.R."/>
            <person name="La Ragione R."/>
            <person name="Hildebrand F."/>
            <person name="Pallen M.J."/>
        </authorList>
    </citation>
    <scope>NUCLEOTIDE SEQUENCE</scope>
    <source>
        <strain evidence="10">CHK178-757</strain>
    </source>
</reference>
<feature type="transmembrane region" description="Helical" evidence="7">
    <location>
        <begin position="24"/>
        <end position="45"/>
    </location>
</feature>